<evidence type="ECO:0000256" key="1">
    <source>
        <dbReference type="SAM" id="MobiDB-lite"/>
    </source>
</evidence>
<sequence length="130" mass="14066">MDNYKLTRFLRSQLLFKTLLLFSSFHVLTAINSQDCSIFSASSSSSPPPTMSQRPSRHQRRPSQSVIMSLPEDLSDPSLVGDRVSQPSAQHQPLQPPRAPLPPSSATPPPVEASENAGNKDVKGATDVGN</sequence>
<protein>
    <submittedName>
        <fullName evidence="3">Uncharacterized protein</fullName>
    </submittedName>
</protein>
<proteinExistence type="predicted"/>
<comment type="caution">
    <text evidence="3">The sequence shown here is derived from an EMBL/GenBank/DDBJ whole genome shotgun (WGS) entry which is preliminary data.</text>
</comment>
<reference evidence="3 4" key="1">
    <citation type="submission" date="2021-09" db="EMBL/GenBank/DDBJ databases">
        <title>Genomic insights and catalytic innovation underlie evolution of tropane alkaloids biosynthesis.</title>
        <authorList>
            <person name="Wang Y.-J."/>
            <person name="Tian T."/>
            <person name="Huang J.-P."/>
            <person name="Huang S.-X."/>
        </authorList>
    </citation>
    <scope>NUCLEOTIDE SEQUENCE [LARGE SCALE GENOMIC DNA]</scope>
    <source>
        <strain evidence="3">KIB-2018</strain>
        <tissue evidence="3">Leaf</tissue>
    </source>
</reference>
<dbReference type="AlphaFoldDB" id="A0AAV8UEP2"/>
<dbReference type="PANTHER" id="PTHR38527:SF4">
    <property type="entry name" value="OS05G0461600 PROTEIN"/>
    <property type="match status" value="1"/>
</dbReference>
<dbReference type="EMBL" id="JAIWQS010000008">
    <property type="protein sequence ID" value="KAJ8899692.1"/>
    <property type="molecule type" value="Genomic_DNA"/>
</dbReference>
<evidence type="ECO:0000313" key="3">
    <source>
        <dbReference type="EMBL" id="KAJ8899692.1"/>
    </source>
</evidence>
<gene>
    <name evidence="3" type="ORF">K2173_019390</name>
</gene>
<accession>A0AAV8UEP2</accession>
<name>A0AAV8UEP2_9ROSI</name>
<evidence type="ECO:0000256" key="2">
    <source>
        <dbReference type="SAM" id="SignalP"/>
    </source>
</evidence>
<keyword evidence="4" id="KW-1185">Reference proteome</keyword>
<evidence type="ECO:0000313" key="4">
    <source>
        <dbReference type="Proteomes" id="UP001159364"/>
    </source>
</evidence>
<feature type="signal peptide" evidence="2">
    <location>
        <begin position="1"/>
        <end position="30"/>
    </location>
</feature>
<feature type="compositionally biased region" description="Pro residues" evidence="1">
    <location>
        <begin position="94"/>
        <end position="111"/>
    </location>
</feature>
<dbReference type="Proteomes" id="UP001159364">
    <property type="component" value="Linkage Group LG08"/>
</dbReference>
<keyword evidence="2" id="KW-0732">Signal</keyword>
<organism evidence="3 4">
    <name type="scientific">Erythroxylum novogranatense</name>
    <dbReference type="NCBI Taxonomy" id="1862640"/>
    <lineage>
        <taxon>Eukaryota</taxon>
        <taxon>Viridiplantae</taxon>
        <taxon>Streptophyta</taxon>
        <taxon>Embryophyta</taxon>
        <taxon>Tracheophyta</taxon>
        <taxon>Spermatophyta</taxon>
        <taxon>Magnoliopsida</taxon>
        <taxon>eudicotyledons</taxon>
        <taxon>Gunneridae</taxon>
        <taxon>Pentapetalae</taxon>
        <taxon>rosids</taxon>
        <taxon>fabids</taxon>
        <taxon>Malpighiales</taxon>
        <taxon>Erythroxylaceae</taxon>
        <taxon>Erythroxylum</taxon>
    </lineage>
</organism>
<feature type="region of interest" description="Disordered" evidence="1">
    <location>
        <begin position="38"/>
        <end position="130"/>
    </location>
</feature>
<feature type="chain" id="PRO_5043406756" evidence="2">
    <location>
        <begin position="31"/>
        <end position="130"/>
    </location>
</feature>
<dbReference type="PANTHER" id="PTHR38527">
    <property type="entry name" value="OS01G0838200 PROTEIN"/>
    <property type="match status" value="1"/>
</dbReference>